<sequence>EYNLAHGHLTSQSELAASGMRVAQIDVYETSEKVAEQYRQARSQLAQASKDIEELWVLHGTSSSVVPNIMCGGFKVGGREGIPIRHGSQHGEGVYTSTQLSIALSHTSNESPAMVIMARALKGAHIRSSAASAAYDSWSPSNNWYIFKSGAQLLPVYVIHL</sequence>
<organism evidence="1 2">
    <name type="scientific">Tribonema minus</name>
    <dbReference type="NCBI Taxonomy" id="303371"/>
    <lineage>
        <taxon>Eukaryota</taxon>
        <taxon>Sar</taxon>
        <taxon>Stramenopiles</taxon>
        <taxon>Ochrophyta</taxon>
        <taxon>PX clade</taxon>
        <taxon>Xanthophyceae</taxon>
        <taxon>Tribonematales</taxon>
        <taxon>Tribonemataceae</taxon>
        <taxon>Tribonema</taxon>
    </lineage>
</organism>
<dbReference type="Gene3D" id="3.90.228.10">
    <property type="match status" value="1"/>
</dbReference>
<evidence type="ECO:0000313" key="2">
    <source>
        <dbReference type="Proteomes" id="UP000664859"/>
    </source>
</evidence>
<comment type="caution">
    <text evidence="1">The sequence shown here is derived from an EMBL/GenBank/DDBJ whole genome shotgun (WGS) entry which is preliminary data.</text>
</comment>
<reference evidence="1" key="1">
    <citation type="submission" date="2021-02" db="EMBL/GenBank/DDBJ databases">
        <title>First Annotated Genome of the Yellow-green Alga Tribonema minus.</title>
        <authorList>
            <person name="Mahan K.M."/>
        </authorList>
    </citation>
    <scope>NUCLEOTIDE SEQUENCE</scope>
    <source>
        <strain evidence="1">UTEX B ZZ1240</strain>
    </source>
</reference>
<name>A0A835Z9E5_9STRA</name>
<feature type="non-terminal residue" evidence="1">
    <location>
        <position position="1"/>
    </location>
</feature>
<proteinExistence type="predicted"/>
<gene>
    <name evidence="1" type="ORF">JKP88DRAFT_134603</name>
</gene>
<feature type="non-terminal residue" evidence="1">
    <location>
        <position position="161"/>
    </location>
</feature>
<dbReference type="OrthoDB" id="6133115at2759"/>
<evidence type="ECO:0000313" key="1">
    <source>
        <dbReference type="EMBL" id="KAG5188092.1"/>
    </source>
</evidence>
<dbReference type="Proteomes" id="UP000664859">
    <property type="component" value="Unassembled WGS sequence"/>
</dbReference>
<evidence type="ECO:0008006" key="3">
    <source>
        <dbReference type="Google" id="ProtNLM"/>
    </source>
</evidence>
<dbReference type="SUPFAM" id="SSF56399">
    <property type="entry name" value="ADP-ribosylation"/>
    <property type="match status" value="1"/>
</dbReference>
<accession>A0A835Z9E5</accession>
<dbReference type="AlphaFoldDB" id="A0A835Z9E5"/>
<protein>
    <recommendedName>
        <fullName evidence="3">PARP</fullName>
    </recommendedName>
</protein>
<dbReference type="EMBL" id="JAFCMP010000078">
    <property type="protein sequence ID" value="KAG5188092.1"/>
    <property type="molecule type" value="Genomic_DNA"/>
</dbReference>
<keyword evidence="2" id="KW-1185">Reference proteome</keyword>